<dbReference type="AlphaFoldDB" id="A0A0P1AM66"/>
<dbReference type="EMBL" id="CCYD01000610">
    <property type="protein sequence ID" value="CEG41823.1"/>
    <property type="molecule type" value="Genomic_DNA"/>
</dbReference>
<sequence length="84" mass="9463">MVHRFGRLMPNKIPRFLSPFTVSQTTESLTYSCAQLHQNRAESQSRAQTVNHKVQFTLNSGDLVTPGKLKMAFTHATSELMKLA</sequence>
<dbReference type="GeneID" id="59052604"/>
<reference evidence="2" key="1">
    <citation type="submission" date="2014-09" db="EMBL/GenBank/DDBJ databases">
        <authorList>
            <person name="Sharma Rahul"/>
            <person name="Thines Marco"/>
        </authorList>
    </citation>
    <scope>NUCLEOTIDE SEQUENCE [LARGE SCALE GENOMIC DNA]</scope>
</reference>
<name>A0A0P1AM66_PLAHL</name>
<protein>
    <submittedName>
        <fullName evidence="1">Uncharacterized protein</fullName>
    </submittedName>
</protein>
<accession>A0A0P1AM66</accession>
<proteinExistence type="predicted"/>
<keyword evidence="2" id="KW-1185">Reference proteome</keyword>
<evidence type="ECO:0000313" key="2">
    <source>
        <dbReference type="Proteomes" id="UP000054928"/>
    </source>
</evidence>
<dbReference type="RefSeq" id="XP_036263195.1">
    <property type="nucleotide sequence ID" value="XM_036407498.1"/>
</dbReference>
<organism evidence="1 2">
    <name type="scientific">Plasmopara halstedii</name>
    <name type="common">Downy mildew of sunflower</name>
    <dbReference type="NCBI Taxonomy" id="4781"/>
    <lineage>
        <taxon>Eukaryota</taxon>
        <taxon>Sar</taxon>
        <taxon>Stramenopiles</taxon>
        <taxon>Oomycota</taxon>
        <taxon>Peronosporomycetes</taxon>
        <taxon>Peronosporales</taxon>
        <taxon>Peronosporaceae</taxon>
        <taxon>Plasmopara</taxon>
    </lineage>
</organism>
<evidence type="ECO:0000313" key="1">
    <source>
        <dbReference type="EMBL" id="CEG41823.1"/>
    </source>
</evidence>
<dbReference type="Proteomes" id="UP000054928">
    <property type="component" value="Unassembled WGS sequence"/>
</dbReference>